<organism evidence="6">
    <name type="scientific">Pundamilia nyererei</name>
    <dbReference type="NCBI Taxonomy" id="303518"/>
    <lineage>
        <taxon>Eukaryota</taxon>
        <taxon>Metazoa</taxon>
        <taxon>Chordata</taxon>
        <taxon>Craniata</taxon>
        <taxon>Vertebrata</taxon>
        <taxon>Euteleostomi</taxon>
        <taxon>Actinopterygii</taxon>
        <taxon>Neopterygii</taxon>
        <taxon>Teleostei</taxon>
        <taxon>Neoteleostei</taxon>
        <taxon>Acanthomorphata</taxon>
        <taxon>Ovalentaria</taxon>
        <taxon>Cichlomorphae</taxon>
        <taxon>Cichliformes</taxon>
        <taxon>Cichlidae</taxon>
        <taxon>African cichlids</taxon>
        <taxon>Pseudocrenilabrinae</taxon>
        <taxon>Haplochromini</taxon>
        <taxon>Pundamilia</taxon>
    </lineage>
</organism>
<comment type="subcellular location">
    <subcellularLocation>
        <location evidence="1">Secreted</location>
    </subcellularLocation>
</comment>
<dbReference type="InterPro" id="IPR010345">
    <property type="entry name" value="IL-17_fam"/>
</dbReference>
<evidence type="ECO:0000256" key="5">
    <source>
        <dbReference type="ARBA" id="ARBA00022729"/>
    </source>
</evidence>
<dbReference type="AlphaFoldDB" id="A0A3B4H4N9"/>
<dbReference type="GO" id="GO:0005125">
    <property type="term" value="F:cytokine activity"/>
    <property type="evidence" value="ECO:0007669"/>
    <property type="project" value="UniProtKB-KW"/>
</dbReference>
<dbReference type="GO" id="GO:0006954">
    <property type="term" value="P:inflammatory response"/>
    <property type="evidence" value="ECO:0007669"/>
    <property type="project" value="InterPro"/>
</dbReference>
<evidence type="ECO:0000256" key="2">
    <source>
        <dbReference type="ARBA" id="ARBA00007236"/>
    </source>
</evidence>
<keyword evidence="5" id="KW-0732">Signal</keyword>
<dbReference type="GO" id="GO:0005615">
    <property type="term" value="C:extracellular space"/>
    <property type="evidence" value="ECO:0007669"/>
    <property type="project" value="UniProtKB-KW"/>
</dbReference>
<keyword evidence="3" id="KW-0202">Cytokine</keyword>
<dbReference type="InterPro" id="IPR020440">
    <property type="entry name" value="IL-17_chr"/>
</dbReference>
<dbReference type="GeneTree" id="ENSGT00940000175981"/>
<evidence type="ECO:0000256" key="3">
    <source>
        <dbReference type="ARBA" id="ARBA00022514"/>
    </source>
</evidence>
<dbReference type="STRING" id="303518.ENSPNYP00000028376"/>
<reference evidence="6" key="1">
    <citation type="submission" date="2023-09" db="UniProtKB">
        <authorList>
            <consortium name="Ensembl"/>
        </authorList>
    </citation>
    <scope>IDENTIFICATION</scope>
</reference>
<evidence type="ECO:0000313" key="6">
    <source>
        <dbReference type="Ensembl" id="ENSPNYP00000028376.1"/>
    </source>
</evidence>
<dbReference type="Gene3D" id="2.10.90.10">
    <property type="entry name" value="Cystine-knot cytokines"/>
    <property type="match status" value="1"/>
</dbReference>
<comment type="similarity">
    <text evidence="2">Belongs to the IL-17 family.</text>
</comment>
<dbReference type="Ensembl" id="ENSPNYT00000029068.1">
    <property type="protein sequence ID" value="ENSPNYP00000028376.1"/>
    <property type="gene ID" value="ENSPNYG00000021361.1"/>
</dbReference>
<sequence length="178" mass="19435">MCWCQFLRFAKGQMWQRLTITVLRALLVLSLAPLLHGARKSQSVSAKLGPRAGLKGNSVRLVIDPSVLPHFTAKSPSSIANMSLSPWTYIDSSVDSRLPKHISNAQCLTTGCLSPQGGGEDRGLEAKPIKYEVLVLHRVLKPSKKKGRKARKQYIFTLGTEVITAGCTCVRPTVIPQG</sequence>
<evidence type="ECO:0008006" key="7">
    <source>
        <dbReference type="Google" id="ProtNLM"/>
    </source>
</evidence>
<name>A0A3B4H4N9_9CICH</name>
<evidence type="ECO:0000256" key="4">
    <source>
        <dbReference type="ARBA" id="ARBA00022525"/>
    </source>
</evidence>
<dbReference type="PRINTS" id="PR01932">
    <property type="entry name" value="INTRLEUKIN17"/>
</dbReference>
<dbReference type="Pfam" id="PF06083">
    <property type="entry name" value="IL17"/>
    <property type="match status" value="1"/>
</dbReference>
<proteinExistence type="inferred from homology"/>
<protein>
    <recommendedName>
        <fullName evidence="7">Interleukin 17a/f3</fullName>
    </recommendedName>
</protein>
<dbReference type="SUPFAM" id="SSF57501">
    <property type="entry name" value="Cystine-knot cytokines"/>
    <property type="match status" value="1"/>
</dbReference>
<accession>A0A3B4H4N9</accession>
<dbReference type="InterPro" id="IPR029034">
    <property type="entry name" value="Cystine-knot_cytokine"/>
</dbReference>
<keyword evidence="4" id="KW-0964">Secreted</keyword>
<evidence type="ECO:0000256" key="1">
    <source>
        <dbReference type="ARBA" id="ARBA00004613"/>
    </source>
</evidence>